<dbReference type="EMBL" id="KZ155840">
    <property type="protein sequence ID" value="OUS41674.1"/>
    <property type="molecule type" value="Genomic_DNA"/>
</dbReference>
<accession>A0A1Y5I0M2</accession>
<dbReference type="Proteomes" id="UP000195557">
    <property type="component" value="Unassembled WGS sequence"/>
</dbReference>
<protein>
    <submittedName>
        <fullName evidence="1">Uncharacterized protein</fullName>
    </submittedName>
</protein>
<reference evidence="1" key="1">
    <citation type="submission" date="2017-04" db="EMBL/GenBank/DDBJ databases">
        <title>Population genomics of picophytoplankton unveils novel chromosome hypervariability.</title>
        <authorList>
            <consortium name="DOE Joint Genome Institute"/>
            <person name="Blanc-Mathieu R."/>
            <person name="Krasovec M."/>
            <person name="Hebrard M."/>
            <person name="Yau S."/>
            <person name="Desgranges E."/>
            <person name="Martin J."/>
            <person name="Schackwitz W."/>
            <person name="Kuo A."/>
            <person name="Salin G."/>
            <person name="Donnadieu C."/>
            <person name="Desdevises Y."/>
            <person name="Sanchez-Ferandin S."/>
            <person name="Moreau H."/>
            <person name="Rivals E."/>
            <person name="Grigoriev I.V."/>
            <person name="Grimsley N."/>
            <person name="Eyre-Walker A."/>
            <person name="Piganeau G."/>
        </authorList>
    </citation>
    <scope>NUCLEOTIDE SEQUENCE [LARGE SCALE GENOMIC DNA]</scope>
    <source>
        <strain evidence="1">RCC 1115</strain>
    </source>
</reference>
<evidence type="ECO:0000313" key="1">
    <source>
        <dbReference type="EMBL" id="OUS41674.1"/>
    </source>
</evidence>
<feature type="non-terminal residue" evidence="1">
    <location>
        <position position="1"/>
    </location>
</feature>
<proteinExistence type="predicted"/>
<sequence>VDERRIGHSVGYETRPAAMRRRSARVHFDGRARASRLETACARRSMRPTSLTGARCVFQHTCRRSVSRVRPIRAHTSESARTERAPSRKVTSDALCSYICSTSASQVSPRGFTTCAESPTASFMVRSSPAQHVMAE</sequence>
<organism evidence="1">
    <name type="scientific">Ostreococcus tauri</name>
    <name type="common">Marine green alga</name>
    <dbReference type="NCBI Taxonomy" id="70448"/>
    <lineage>
        <taxon>Eukaryota</taxon>
        <taxon>Viridiplantae</taxon>
        <taxon>Chlorophyta</taxon>
        <taxon>Mamiellophyceae</taxon>
        <taxon>Mamiellales</taxon>
        <taxon>Bathycoccaceae</taxon>
        <taxon>Ostreococcus</taxon>
    </lineage>
</organism>
<dbReference type="AlphaFoldDB" id="A0A1Y5I0M2"/>
<gene>
    <name evidence="1" type="ORF">BE221DRAFT_64745</name>
</gene>
<name>A0A1Y5I0M2_OSTTA</name>